<dbReference type="OrthoDB" id="3799094at2"/>
<dbReference type="Pfam" id="PF14323">
    <property type="entry name" value="GxGYxYP_C"/>
    <property type="match status" value="1"/>
</dbReference>
<name>I8Z4E0_9BACE</name>
<feature type="domain" description="GxGYxYP putative glycoside hydrolase C-terminal" evidence="1">
    <location>
        <begin position="395"/>
        <end position="561"/>
    </location>
</feature>
<keyword evidence="3" id="KW-1185">Reference proteome</keyword>
<reference evidence="2 3" key="1">
    <citation type="submission" date="2012-02" db="EMBL/GenBank/DDBJ databases">
        <title>The Genome Sequence of Bacteroides salyersiae CL02T12C01.</title>
        <authorList>
            <consortium name="The Broad Institute Genome Sequencing Platform"/>
            <person name="Earl A."/>
            <person name="Ward D."/>
            <person name="Feldgarden M."/>
            <person name="Gevers D."/>
            <person name="Zitomersky N.L."/>
            <person name="Coyne M.J."/>
            <person name="Comstock L.E."/>
            <person name="Young S.K."/>
            <person name="Zeng Q."/>
            <person name="Gargeya S."/>
            <person name="Fitzgerald M."/>
            <person name="Haas B."/>
            <person name="Abouelleil A."/>
            <person name="Alvarado L."/>
            <person name="Arachchi H.M."/>
            <person name="Berlin A."/>
            <person name="Chapman S.B."/>
            <person name="Gearin G."/>
            <person name="Goldberg J."/>
            <person name="Griggs A."/>
            <person name="Gujja S."/>
            <person name="Hansen M."/>
            <person name="Heiman D."/>
            <person name="Howarth C."/>
            <person name="Larimer J."/>
            <person name="Lui A."/>
            <person name="MacDonald P.J.P."/>
            <person name="McCowen C."/>
            <person name="Montmayeur A."/>
            <person name="Murphy C."/>
            <person name="Neiman D."/>
            <person name="Pearson M."/>
            <person name="Priest M."/>
            <person name="Roberts A."/>
            <person name="Saif S."/>
            <person name="Shea T."/>
            <person name="Sisk P."/>
            <person name="Stolte C."/>
            <person name="Sykes S."/>
            <person name="Wortman J."/>
            <person name="Nusbaum C."/>
            <person name="Birren B."/>
        </authorList>
    </citation>
    <scope>NUCLEOTIDE SEQUENCE [LARGE SCALE GENOMIC DNA]</scope>
    <source>
        <strain evidence="2 3">CL02T12C01</strain>
    </source>
</reference>
<dbReference type="HOGENOM" id="CLU_017486_0_0_10"/>
<dbReference type="PANTHER" id="PTHR37321">
    <property type="entry name" value="EXPORTED PROTEIN-RELATED"/>
    <property type="match status" value="1"/>
</dbReference>
<dbReference type="EMBL" id="AGXV01000005">
    <property type="protein sequence ID" value="EIY70285.1"/>
    <property type="molecule type" value="Genomic_DNA"/>
</dbReference>
<sequence>MMNRFIKVLVVLSLIVNTVFAADKIGIYDLRYTLQADLNTSKGVNLAWDDVHAVSTLQGVVNRDTPRLYVYFVMEGENDIDAYWWNKYAQKGEWLYGRDTQKYQTMEDLFTAYASYIEGVVVYDGNISSTSNVASSVAGIENLVAIRYDKTPGSLYDRLVLHGPKLPVKRWLLNRDGTSMFTGVKGTKIPETERLSTGSLKNDPYVWFIEKYMKTGKCNTEFAAYYIDQYWKQKPFAAVRNHHTLSNHDFFVSKKAFFFDLSPWGDEPATDEPNQPIGTDLNTLKEMLLLAYQQNKHEKMCYIGGFPSWAYKYTMHASGIHDDVPTEWEFSRVISAYNAFKDADAIGYGALANASFWQHFPTKKKYTQNWVSHEELQKRGLLTADGKVNVDGRNFIIFYVGDYDASAWISQRTPSIWDDPNRGKLPLMWCISPVLAERVPHIMHNFRITATKNDYFASADNGAGYIMPGMLQEPREISGLPSGLEVWAKHCKKYYNKWGLSITGFVIDGHAPGLNEEGLDCYASFSPNGIVPQKTVTASLHGNMPIIRADLDINDGDPKVAAGRIVERVKERSVIPFHWFRNILKQPTWYCEVMDEVKAQDENIVLLDAPSFFELLRIYLKEQYSLMME</sequence>
<protein>
    <recommendedName>
        <fullName evidence="1">GxGYxYP putative glycoside hydrolase C-terminal domain-containing protein</fullName>
    </recommendedName>
</protein>
<evidence type="ECO:0000259" key="1">
    <source>
        <dbReference type="Pfam" id="PF14323"/>
    </source>
</evidence>
<gene>
    <name evidence="2" type="ORF">HMPREF1071_00437</name>
</gene>
<dbReference type="InterPro" id="IPR025832">
    <property type="entry name" value="GxGYxYP_C"/>
</dbReference>
<organism evidence="2 3">
    <name type="scientific">Bacteroides salyersiae CL02T12C01</name>
    <dbReference type="NCBI Taxonomy" id="997887"/>
    <lineage>
        <taxon>Bacteria</taxon>
        <taxon>Pseudomonadati</taxon>
        <taxon>Bacteroidota</taxon>
        <taxon>Bacteroidia</taxon>
        <taxon>Bacteroidales</taxon>
        <taxon>Bacteroidaceae</taxon>
        <taxon>Bacteroides</taxon>
    </lineage>
</organism>
<dbReference type="PANTHER" id="PTHR37321:SF1">
    <property type="entry name" value="EXPORTED PROTEIN"/>
    <property type="match status" value="1"/>
</dbReference>
<dbReference type="AlphaFoldDB" id="I8Z4E0"/>
<proteinExistence type="predicted"/>
<comment type="caution">
    <text evidence="2">The sequence shown here is derived from an EMBL/GenBank/DDBJ whole genome shotgun (WGS) entry which is preliminary data.</text>
</comment>
<dbReference type="InterPro" id="IPR038410">
    <property type="entry name" value="GxGYxYP_C_sf"/>
</dbReference>
<accession>I8Z4E0</accession>
<dbReference type="PATRIC" id="fig|997887.3.peg.456"/>
<evidence type="ECO:0000313" key="2">
    <source>
        <dbReference type="EMBL" id="EIY70285.1"/>
    </source>
</evidence>
<dbReference type="Proteomes" id="UP000005150">
    <property type="component" value="Unassembled WGS sequence"/>
</dbReference>
<evidence type="ECO:0000313" key="3">
    <source>
        <dbReference type="Proteomes" id="UP000005150"/>
    </source>
</evidence>
<dbReference type="Gene3D" id="3.20.20.490">
    <property type="entry name" value="GxGYxYP glycoside hydrolase, C-terminal domain"/>
    <property type="match status" value="1"/>
</dbReference>